<accession>A0A7J7JDS8</accession>
<dbReference type="InterPro" id="IPR050821">
    <property type="entry name" value="Cytosolic_carboxypeptidase"/>
</dbReference>
<reference evidence="2" key="1">
    <citation type="submission" date="2020-06" db="EMBL/GenBank/DDBJ databases">
        <title>Draft genome of Bugula neritina, a colonial animal packing powerful symbionts and potential medicines.</title>
        <authorList>
            <person name="Rayko M."/>
        </authorList>
    </citation>
    <scope>NUCLEOTIDE SEQUENCE [LARGE SCALE GENOMIC DNA]</scope>
    <source>
        <strain evidence="2">Kwan_BN1</strain>
    </source>
</reference>
<dbReference type="AlphaFoldDB" id="A0A7J7JDS8"/>
<dbReference type="EMBL" id="VXIV02002609">
    <property type="protein sequence ID" value="KAF6024177.1"/>
    <property type="molecule type" value="Genomic_DNA"/>
</dbReference>
<evidence type="ECO:0000313" key="2">
    <source>
        <dbReference type="EMBL" id="KAF6024177.1"/>
    </source>
</evidence>
<dbReference type="PANTHER" id="PTHR12756:SF4">
    <property type="entry name" value="PEPTIDASE M14 CARBOXYPEPTIDASE A DOMAIN-CONTAINING PROTEIN"/>
    <property type="match status" value="1"/>
</dbReference>
<proteinExistence type="predicted"/>
<comment type="cofactor">
    <cofactor evidence="1">
        <name>Zn(2+)</name>
        <dbReference type="ChEBI" id="CHEBI:29105"/>
    </cofactor>
</comment>
<sequence>MEFPYAADSCYLAHCYPYTYTDLKDDLDSLLTDPYRSQFVKKEIMCETKAGNSCYLLTVTDFSCRTRKKHVVVSSRVHPGESNASWMVKGLVDFITGDSKEAVGEGIFNFEGCKFHIRKCKESTGRVVMFRHFNIKNSFTMEATFCGTVKDM</sequence>
<dbReference type="Gene3D" id="3.40.630.10">
    <property type="entry name" value="Zn peptidases"/>
    <property type="match status" value="2"/>
</dbReference>
<comment type="caution">
    <text evidence="2">The sequence shown here is derived from an EMBL/GenBank/DDBJ whole genome shotgun (WGS) entry which is preliminary data.</text>
</comment>
<dbReference type="Proteomes" id="UP000593567">
    <property type="component" value="Unassembled WGS sequence"/>
</dbReference>
<evidence type="ECO:0008006" key="4">
    <source>
        <dbReference type="Google" id="ProtNLM"/>
    </source>
</evidence>
<dbReference type="PANTHER" id="PTHR12756">
    <property type="entry name" value="CYTOSOLIC CARBOXYPEPTIDASE"/>
    <property type="match status" value="1"/>
</dbReference>
<gene>
    <name evidence="2" type="ORF">EB796_017508</name>
</gene>
<keyword evidence="3" id="KW-1185">Reference proteome</keyword>
<dbReference type="OrthoDB" id="10253041at2759"/>
<organism evidence="2 3">
    <name type="scientific">Bugula neritina</name>
    <name type="common">Brown bryozoan</name>
    <name type="synonym">Sertularia neritina</name>
    <dbReference type="NCBI Taxonomy" id="10212"/>
    <lineage>
        <taxon>Eukaryota</taxon>
        <taxon>Metazoa</taxon>
        <taxon>Spiralia</taxon>
        <taxon>Lophotrochozoa</taxon>
        <taxon>Bryozoa</taxon>
        <taxon>Gymnolaemata</taxon>
        <taxon>Cheilostomatida</taxon>
        <taxon>Flustrina</taxon>
        <taxon>Buguloidea</taxon>
        <taxon>Bugulidae</taxon>
        <taxon>Bugula</taxon>
    </lineage>
</organism>
<dbReference type="SUPFAM" id="SSF53187">
    <property type="entry name" value="Zn-dependent exopeptidases"/>
    <property type="match status" value="1"/>
</dbReference>
<evidence type="ECO:0000313" key="3">
    <source>
        <dbReference type="Proteomes" id="UP000593567"/>
    </source>
</evidence>
<protein>
    <recommendedName>
        <fullName evidence="4">Peptidase M14 carboxypeptidase A domain-containing protein</fullName>
    </recommendedName>
</protein>
<evidence type="ECO:0000256" key="1">
    <source>
        <dbReference type="ARBA" id="ARBA00001947"/>
    </source>
</evidence>
<name>A0A7J7JDS8_BUGNE</name>